<protein>
    <submittedName>
        <fullName evidence="1">Uncharacterized protein</fullName>
    </submittedName>
</protein>
<accession>A0A4Y2P0Z9</accession>
<dbReference type="AlphaFoldDB" id="A0A4Y2P0Z9"/>
<dbReference type="Proteomes" id="UP000499080">
    <property type="component" value="Unassembled WGS sequence"/>
</dbReference>
<sequence length="177" mass="21007">MPYIAMDVNRCADARTTENFARFPLPAYDFNKYMKSALYLNCQKQWDLQTENKLQSDKKFMSTEKGEGSYGEMKISTSLTISTPFEKNLFHLDLINLSHLDGKKRNPILQRLPVEQTRFTHNYLCRRTLPEMWTSNIDYPDFEPKLLQHFKANFVTLTELQEKDSHIQLFTFNFVRF</sequence>
<organism evidence="1 2">
    <name type="scientific">Araneus ventricosus</name>
    <name type="common">Orbweaver spider</name>
    <name type="synonym">Epeira ventricosa</name>
    <dbReference type="NCBI Taxonomy" id="182803"/>
    <lineage>
        <taxon>Eukaryota</taxon>
        <taxon>Metazoa</taxon>
        <taxon>Ecdysozoa</taxon>
        <taxon>Arthropoda</taxon>
        <taxon>Chelicerata</taxon>
        <taxon>Arachnida</taxon>
        <taxon>Araneae</taxon>
        <taxon>Araneomorphae</taxon>
        <taxon>Entelegynae</taxon>
        <taxon>Araneoidea</taxon>
        <taxon>Araneidae</taxon>
        <taxon>Araneus</taxon>
    </lineage>
</organism>
<name>A0A4Y2P0Z9_ARAVE</name>
<keyword evidence="2" id="KW-1185">Reference proteome</keyword>
<evidence type="ECO:0000313" key="1">
    <source>
        <dbReference type="EMBL" id="GBN44792.1"/>
    </source>
</evidence>
<evidence type="ECO:0000313" key="2">
    <source>
        <dbReference type="Proteomes" id="UP000499080"/>
    </source>
</evidence>
<dbReference type="EMBL" id="BGPR01010196">
    <property type="protein sequence ID" value="GBN44792.1"/>
    <property type="molecule type" value="Genomic_DNA"/>
</dbReference>
<comment type="caution">
    <text evidence="1">The sequence shown here is derived from an EMBL/GenBank/DDBJ whole genome shotgun (WGS) entry which is preliminary data.</text>
</comment>
<proteinExistence type="predicted"/>
<gene>
    <name evidence="1" type="ORF">AVEN_253174_1</name>
</gene>
<reference evidence="1 2" key="1">
    <citation type="journal article" date="2019" name="Sci. Rep.">
        <title>Orb-weaving spider Araneus ventricosus genome elucidates the spidroin gene catalogue.</title>
        <authorList>
            <person name="Kono N."/>
            <person name="Nakamura H."/>
            <person name="Ohtoshi R."/>
            <person name="Moran D.A.P."/>
            <person name="Shinohara A."/>
            <person name="Yoshida Y."/>
            <person name="Fujiwara M."/>
            <person name="Mori M."/>
            <person name="Tomita M."/>
            <person name="Arakawa K."/>
        </authorList>
    </citation>
    <scope>NUCLEOTIDE SEQUENCE [LARGE SCALE GENOMIC DNA]</scope>
</reference>